<dbReference type="EMBL" id="ACEC01000094">
    <property type="protein sequence ID" value="EEG29595.1"/>
    <property type="molecule type" value="Genomic_DNA"/>
</dbReference>
<accession>C0EFY4</accession>
<keyword evidence="4" id="KW-0479">Metal-binding</keyword>
<dbReference type="GO" id="GO:0008033">
    <property type="term" value="P:tRNA processing"/>
    <property type="evidence" value="ECO:0007669"/>
    <property type="project" value="UniProtKB-KW"/>
</dbReference>
<dbReference type="GO" id="GO:0005829">
    <property type="term" value="C:cytosol"/>
    <property type="evidence" value="ECO:0007669"/>
    <property type="project" value="TreeGrafter"/>
</dbReference>
<evidence type="ECO:0000256" key="2">
    <source>
        <dbReference type="ARBA" id="ARBA00022679"/>
    </source>
</evidence>
<feature type="domain" description="Gcp-like" evidence="7">
    <location>
        <begin position="48"/>
        <end position="302"/>
    </location>
</feature>
<evidence type="ECO:0000313" key="8">
    <source>
        <dbReference type="EMBL" id="EEG29595.1"/>
    </source>
</evidence>
<dbReference type="Pfam" id="PF00814">
    <property type="entry name" value="TsaD"/>
    <property type="match status" value="1"/>
</dbReference>
<dbReference type="AlphaFoldDB" id="C0EFY4"/>
<dbReference type="PRINTS" id="PR00789">
    <property type="entry name" value="OSIALOPTASE"/>
</dbReference>
<dbReference type="eggNOG" id="COG0533">
    <property type="taxonomic scope" value="Bacteria"/>
</dbReference>
<dbReference type="GO" id="GO:0061711">
    <property type="term" value="F:tRNA N(6)-L-threonylcarbamoyladenine synthase activity"/>
    <property type="evidence" value="ECO:0007669"/>
    <property type="project" value="UniProtKB-EC"/>
</dbReference>
<dbReference type="InterPro" id="IPR043129">
    <property type="entry name" value="ATPase_NBD"/>
</dbReference>
<dbReference type="STRING" id="537013.CLOSTMETH_02776"/>
<dbReference type="SUPFAM" id="SSF53067">
    <property type="entry name" value="Actin-like ATPase domain"/>
    <property type="match status" value="1"/>
</dbReference>
<gene>
    <name evidence="8" type="ORF">CLOSTMETH_02776</name>
</gene>
<protein>
    <recommendedName>
        <fullName evidence="1">N(6)-L-threonylcarbamoyladenine synthase</fullName>
        <ecNumber evidence="1">2.3.1.234</ecNumber>
    </recommendedName>
</protein>
<keyword evidence="9" id="KW-1185">Reference proteome</keyword>
<evidence type="ECO:0000256" key="1">
    <source>
        <dbReference type="ARBA" id="ARBA00012156"/>
    </source>
</evidence>
<reference evidence="8 9" key="1">
    <citation type="submission" date="2009-01" db="EMBL/GenBank/DDBJ databases">
        <authorList>
            <person name="Fulton L."/>
            <person name="Clifton S."/>
            <person name="Fulton B."/>
            <person name="Xu J."/>
            <person name="Minx P."/>
            <person name="Pepin K.H."/>
            <person name="Johnson M."/>
            <person name="Bhonagiri V."/>
            <person name="Nash W.E."/>
            <person name="Mardis E.R."/>
            <person name="Wilson R.K."/>
        </authorList>
    </citation>
    <scope>NUCLEOTIDE SEQUENCE [LARGE SCALE GENOMIC DNA]</scope>
    <source>
        <strain evidence="8 9">DSM 5476</strain>
    </source>
</reference>
<keyword evidence="3" id="KW-0819">tRNA processing</keyword>
<proteinExistence type="predicted"/>
<dbReference type="Gene3D" id="3.30.420.40">
    <property type="match status" value="2"/>
</dbReference>
<evidence type="ECO:0000256" key="5">
    <source>
        <dbReference type="ARBA" id="ARBA00023315"/>
    </source>
</evidence>
<dbReference type="EC" id="2.3.1.234" evidence="1"/>
<dbReference type="HOGENOM" id="CLU_023208_0_0_9"/>
<dbReference type="InterPro" id="IPR017861">
    <property type="entry name" value="KAE1/TsaD"/>
</dbReference>
<dbReference type="InterPro" id="IPR000905">
    <property type="entry name" value="Gcp-like_dom"/>
</dbReference>
<evidence type="ECO:0000256" key="6">
    <source>
        <dbReference type="ARBA" id="ARBA00048117"/>
    </source>
</evidence>
<dbReference type="PANTHER" id="PTHR11735:SF11">
    <property type="entry name" value="TRNA THREONYLCARBAMOYLADENOSINE BIOSYNTHESIS PROTEIN TSAB"/>
    <property type="match status" value="1"/>
</dbReference>
<keyword evidence="5" id="KW-0012">Acyltransferase</keyword>
<sequence length="313" mass="33156">MRALGIDTSNYTCSTALYDSETGQMFMAKQLLPTPEGALGLRQSQAVFEHVKLLGQMMDKLFAQAPGRVDAVGVSTRPRSAQGSYMPCFLTGAMAAQCLSAALGVPKHDFSHQQGHIAAALYSAEKTDWLTAGRFLAFHVSGGTTDCLLVTTGNCSIESIELVGSSLDLKAGQAVDRVGGMLGLPFPSGPSLEQLALRCTDKIKVKPTLKGIDCCLSGVENKCAKLLSEGAPQEYVARFCIEYIQATLEGMLKAAKAEYGELPLLFAGGVMSNSIIRGYFEKRYGASFAQPAYSADNAGGIALLAAGMEERNA</sequence>
<dbReference type="PANTHER" id="PTHR11735">
    <property type="entry name" value="TRNA N6-ADENOSINE THREONYLCARBAMOYLTRANSFERASE"/>
    <property type="match status" value="1"/>
</dbReference>
<dbReference type="Proteomes" id="UP000003340">
    <property type="component" value="Unassembled WGS sequence"/>
</dbReference>
<reference evidence="8 9" key="2">
    <citation type="submission" date="2009-02" db="EMBL/GenBank/DDBJ databases">
        <title>Draft genome sequence of Clostridium methylpentosum (DSM 5476).</title>
        <authorList>
            <person name="Sudarsanam P."/>
            <person name="Ley R."/>
            <person name="Guruge J."/>
            <person name="Turnbaugh P.J."/>
            <person name="Mahowald M."/>
            <person name="Liep D."/>
            <person name="Gordon J."/>
        </authorList>
    </citation>
    <scope>NUCLEOTIDE SEQUENCE [LARGE SCALE GENOMIC DNA]</scope>
    <source>
        <strain evidence="8 9">DSM 5476</strain>
    </source>
</reference>
<name>C0EFY4_9FIRM</name>
<evidence type="ECO:0000256" key="4">
    <source>
        <dbReference type="ARBA" id="ARBA00022723"/>
    </source>
</evidence>
<dbReference type="GO" id="GO:0046872">
    <property type="term" value="F:metal ion binding"/>
    <property type="evidence" value="ECO:0007669"/>
    <property type="project" value="UniProtKB-KW"/>
</dbReference>
<comment type="caution">
    <text evidence="8">The sequence shown here is derived from an EMBL/GenBank/DDBJ whole genome shotgun (WGS) entry which is preliminary data.</text>
</comment>
<evidence type="ECO:0000259" key="7">
    <source>
        <dbReference type="Pfam" id="PF00814"/>
    </source>
</evidence>
<evidence type="ECO:0000256" key="3">
    <source>
        <dbReference type="ARBA" id="ARBA00022694"/>
    </source>
</evidence>
<evidence type="ECO:0000313" key="9">
    <source>
        <dbReference type="Proteomes" id="UP000003340"/>
    </source>
</evidence>
<comment type="catalytic activity">
    <reaction evidence="6">
        <text>L-threonylcarbamoyladenylate + adenosine(37) in tRNA = N(6)-L-threonylcarbamoyladenosine(37) in tRNA + AMP + H(+)</text>
        <dbReference type="Rhea" id="RHEA:37059"/>
        <dbReference type="Rhea" id="RHEA-COMP:10162"/>
        <dbReference type="Rhea" id="RHEA-COMP:10163"/>
        <dbReference type="ChEBI" id="CHEBI:15378"/>
        <dbReference type="ChEBI" id="CHEBI:73682"/>
        <dbReference type="ChEBI" id="CHEBI:74411"/>
        <dbReference type="ChEBI" id="CHEBI:74418"/>
        <dbReference type="ChEBI" id="CHEBI:456215"/>
        <dbReference type="EC" id="2.3.1.234"/>
    </reaction>
</comment>
<organism evidence="8 9">
    <name type="scientific">[Clostridium] methylpentosum DSM 5476</name>
    <dbReference type="NCBI Taxonomy" id="537013"/>
    <lineage>
        <taxon>Bacteria</taxon>
        <taxon>Bacillati</taxon>
        <taxon>Bacillota</taxon>
        <taxon>Clostridia</taxon>
        <taxon>Eubacteriales</taxon>
        <taxon>Oscillospiraceae</taxon>
        <taxon>Oscillospiraceae incertae sedis</taxon>
    </lineage>
</organism>
<keyword evidence="2" id="KW-0808">Transferase</keyword>